<sequence>MKTPFGFTEEERARFLHRSRLDKLRWQRTIQRNLKQVREGGRKALLRQGLRTALHGFFKRLEMTVALVEQFRQRPHIGSPVCLACS</sequence>
<keyword evidence="2" id="KW-1185">Reference proteome</keyword>
<dbReference type="EMBL" id="CP003154">
    <property type="protein sequence ID" value="AFL72208.1"/>
    <property type="molecule type" value="Genomic_DNA"/>
</dbReference>
<dbReference type="HOGENOM" id="CLU_2496920_0_0_6"/>
<evidence type="ECO:0000313" key="2">
    <source>
        <dbReference type="Proteomes" id="UP000006062"/>
    </source>
</evidence>
<dbReference type="Proteomes" id="UP000006062">
    <property type="component" value="Chromosome"/>
</dbReference>
<dbReference type="KEGG" id="tvi:Thivi_0132"/>
<protein>
    <submittedName>
        <fullName evidence="1">Uncharacterized protein</fullName>
    </submittedName>
</protein>
<organism evidence="1 2">
    <name type="scientific">Thiocystis violascens (strain ATCC 17096 / DSM 198 / 6111)</name>
    <name type="common">Chromatium violascens</name>
    <dbReference type="NCBI Taxonomy" id="765911"/>
    <lineage>
        <taxon>Bacteria</taxon>
        <taxon>Pseudomonadati</taxon>
        <taxon>Pseudomonadota</taxon>
        <taxon>Gammaproteobacteria</taxon>
        <taxon>Chromatiales</taxon>
        <taxon>Chromatiaceae</taxon>
        <taxon>Thiocystis</taxon>
    </lineage>
</organism>
<dbReference type="AlphaFoldDB" id="I3Y5E0"/>
<evidence type="ECO:0000313" key="1">
    <source>
        <dbReference type="EMBL" id="AFL72208.1"/>
    </source>
</evidence>
<gene>
    <name evidence="1" type="ordered locus">Thivi_0132</name>
</gene>
<proteinExistence type="predicted"/>
<name>I3Y5E0_THIV6</name>
<accession>I3Y5E0</accession>
<reference evidence="1 2" key="1">
    <citation type="submission" date="2012-06" db="EMBL/GenBank/DDBJ databases">
        <title>Complete sequence of Thiocystis violascens DSM 198.</title>
        <authorList>
            <consortium name="US DOE Joint Genome Institute"/>
            <person name="Lucas S."/>
            <person name="Han J."/>
            <person name="Lapidus A."/>
            <person name="Cheng J.-F."/>
            <person name="Goodwin L."/>
            <person name="Pitluck S."/>
            <person name="Peters L."/>
            <person name="Ovchinnikova G."/>
            <person name="Teshima H."/>
            <person name="Detter J.C."/>
            <person name="Han C."/>
            <person name="Tapia R."/>
            <person name="Land M."/>
            <person name="Hauser L."/>
            <person name="Kyrpides N."/>
            <person name="Ivanova N."/>
            <person name="Pagani I."/>
            <person name="Vogl K."/>
            <person name="Liu Z."/>
            <person name="Frigaard N.-U."/>
            <person name="Bryant D."/>
            <person name="Woyke T."/>
        </authorList>
    </citation>
    <scope>NUCLEOTIDE SEQUENCE [LARGE SCALE GENOMIC DNA]</scope>
    <source>
        <strain evidence="2">ATCC 17096 / DSM 198 / 6111</strain>
    </source>
</reference>